<evidence type="ECO:0000313" key="7">
    <source>
        <dbReference type="Proteomes" id="UP001515480"/>
    </source>
</evidence>
<evidence type="ECO:0000256" key="4">
    <source>
        <dbReference type="ARBA" id="ARBA00022912"/>
    </source>
</evidence>
<dbReference type="InterPro" id="IPR029021">
    <property type="entry name" value="Prot-tyrosine_phosphatase-like"/>
</dbReference>
<keyword evidence="7" id="KW-1185">Reference proteome</keyword>
<dbReference type="Pfam" id="PF00782">
    <property type="entry name" value="DSPc"/>
    <property type="match status" value="1"/>
</dbReference>
<feature type="domain" description="Tyrosine-protein phosphatase" evidence="5">
    <location>
        <begin position="40"/>
        <end position="191"/>
    </location>
</feature>
<evidence type="ECO:0000313" key="6">
    <source>
        <dbReference type="EMBL" id="KAL1495763.1"/>
    </source>
</evidence>
<dbReference type="CDD" id="cd14498">
    <property type="entry name" value="DSP"/>
    <property type="match status" value="1"/>
</dbReference>
<keyword evidence="4" id="KW-0904">Protein phosphatase</keyword>
<comment type="similarity">
    <text evidence="1">Belongs to the protein-tyrosine phosphatase family. Non-receptor class dual specificity subfamily.</text>
</comment>
<dbReference type="PANTHER" id="PTHR10159">
    <property type="entry name" value="DUAL SPECIFICITY PROTEIN PHOSPHATASE"/>
    <property type="match status" value="1"/>
</dbReference>
<accession>A0AB34ICW4</accession>
<dbReference type="InterPro" id="IPR020422">
    <property type="entry name" value="TYR_PHOSPHATASE_DUAL_dom"/>
</dbReference>
<evidence type="ECO:0000256" key="3">
    <source>
        <dbReference type="ARBA" id="ARBA00022801"/>
    </source>
</evidence>
<comment type="caution">
    <text evidence="6">The sequence shown here is derived from an EMBL/GenBank/DDBJ whole genome shotgun (WGS) entry which is preliminary data.</text>
</comment>
<dbReference type="InterPro" id="IPR000340">
    <property type="entry name" value="Dual-sp_phosphatase_cat-dom"/>
</dbReference>
<organism evidence="6 7">
    <name type="scientific">Prymnesium parvum</name>
    <name type="common">Toxic golden alga</name>
    <dbReference type="NCBI Taxonomy" id="97485"/>
    <lineage>
        <taxon>Eukaryota</taxon>
        <taxon>Haptista</taxon>
        <taxon>Haptophyta</taxon>
        <taxon>Prymnesiophyceae</taxon>
        <taxon>Prymnesiales</taxon>
        <taxon>Prymnesiaceae</taxon>
        <taxon>Prymnesium</taxon>
    </lineage>
</organism>
<evidence type="ECO:0000256" key="1">
    <source>
        <dbReference type="ARBA" id="ARBA00008601"/>
    </source>
</evidence>
<dbReference type="AlphaFoldDB" id="A0AB34ICW4"/>
<dbReference type="GO" id="GO:0005737">
    <property type="term" value="C:cytoplasm"/>
    <property type="evidence" value="ECO:0007669"/>
    <property type="project" value="TreeGrafter"/>
</dbReference>
<keyword evidence="3" id="KW-0378">Hydrolase</keyword>
<proteinExistence type="inferred from homology"/>
<dbReference type="GO" id="GO:0033550">
    <property type="term" value="F:MAP kinase tyrosine phosphatase activity"/>
    <property type="evidence" value="ECO:0007669"/>
    <property type="project" value="TreeGrafter"/>
</dbReference>
<evidence type="ECO:0000259" key="5">
    <source>
        <dbReference type="SMART" id="SM00195"/>
    </source>
</evidence>
<dbReference type="SMART" id="SM00195">
    <property type="entry name" value="DSPc"/>
    <property type="match status" value="1"/>
</dbReference>
<evidence type="ECO:0000256" key="2">
    <source>
        <dbReference type="ARBA" id="ARBA00013064"/>
    </source>
</evidence>
<protein>
    <recommendedName>
        <fullName evidence="2">protein-tyrosine-phosphatase</fullName>
        <ecNumber evidence="2">3.1.3.48</ecNumber>
    </recommendedName>
</protein>
<dbReference type="PANTHER" id="PTHR10159:SF519">
    <property type="entry name" value="DUAL SPECIFICITY PROTEIN PHOSPHATASE MPK3"/>
    <property type="match status" value="1"/>
</dbReference>
<dbReference type="GO" id="GO:0043409">
    <property type="term" value="P:negative regulation of MAPK cascade"/>
    <property type="evidence" value="ECO:0007669"/>
    <property type="project" value="TreeGrafter"/>
</dbReference>
<dbReference type="SUPFAM" id="SSF52799">
    <property type="entry name" value="(Phosphotyrosine protein) phosphatases II"/>
    <property type="match status" value="1"/>
</dbReference>
<reference evidence="6 7" key="1">
    <citation type="journal article" date="2024" name="Science">
        <title>Giant polyketide synthase enzymes in the biosynthesis of giant marine polyether toxins.</title>
        <authorList>
            <person name="Fallon T.R."/>
            <person name="Shende V.V."/>
            <person name="Wierzbicki I.H."/>
            <person name="Pendleton A.L."/>
            <person name="Watervoot N.F."/>
            <person name="Auber R.P."/>
            <person name="Gonzalez D.J."/>
            <person name="Wisecaver J.H."/>
            <person name="Moore B.S."/>
        </authorList>
    </citation>
    <scope>NUCLEOTIDE SEQUENCE [LARGE SCALE GENOMIC DNA]</scope>
    <source>
        <strain evidence="6 7">12B1</strain>
    </source>
</reference>
<dbReference type="GO" id="GO:0017017">
    <property type="term" value="F:MAP kinase tyrosine/serine/threonine phosphatase activity"/>
    <property type="evidence" value="ECO:0007669"/>
    <property type="project" value="TreeGrafter"/>
</dbReference>
<dbReference type="EC" id="3.1.3.48" evidence="2"/>
<name>A0AB34ICW4_PRYPA</name>
<dbReference type="GO" id="GO:0008330">
    <property type="term" value="F:protein tyrosine/threonine phosphatase activity"/>
    <property type="evidence" value="ECO:0007669"/>
    <property type="project" value="TreeGrafter"/>
</dbReference>
<dbReference type="Proteomes" id="UP001515480">
    <property type="component" value="Unassembled WGS sequence"/>
</dbReference>
<gene>
    <name evidence="6" type="ORF">AB1Y20_016625</name>
</gene>
<sequence>MPPPSAAPASAAPLSAAALEQRLEMVRRYVGKPIPAEDPAPSDIGGDLYVGNKHHAADVVMLHRLGITAVLNCASSGIRDLPLGAYRSCGIEYAFTNVAADAADYPILLRDGAITEHLEVALGLYDRVRAAGGKALFFCVAGQNRSATLGVAARLARGEALGAVLAVAARSRPFILENLGFQRQLVELEARYAASAPAAAAPAKRARGVARAHSSDVELAEEEGFTVELLVPGRCTYNVGVPRVCAIDAMRRRLVAFVDGELGREAPARRVGAAWLVFGMFDAEGTIILDEAAVEPQVQATRLNCTFGLHLHSDPTSEGPLVEWSPMSRFELVLFSVVSPSEPHVHHPFLFRHEERAGAPGTLLSHSIISPHLRAWDFVTGEPFQSVAPIVFSFSSNPREKRDFMNISTSADGARQQFDAPGEGGILGMGNNAIVHHVKLEAVRKKGGGPRRIRRQDTFTALHQLPPLAAGWHPSKDELQVAAAEEAWDAAVKRPFSLAKMLASIGSKAEAGVAKRLRMASALNKQGRLLYFYGLGIALASNNCQHEEYRFEATILSQYQEDFSSYTLKRFMDDYTQVTSGLAGCDDEEAARVRTLQAHFSVMEVKVLLVSLLNAFRDLTLSGLQAFDFNHLNNVLVSRDYKKARLIDIDGQSRGSIQFCADDPYLRGGALHRPALDIDLSTMMPMLVQQLLLGKGKGTSFVHEQVHAVRVAAATSEEEAKGILKGLLADSFFKEEQVSPALRAQGERHLQKMVEWFFAVLLKKEPWELWTNDIYDAMRCIDHLPIA</sequence>
<dbReference type="EMBL" id="JBGBPQ010000031">
    <property type="protein sequence ID" value="KAL1495763.1"/>
    <property type="molecule type" value="Genomic_DNA"/>
</dbReference>
<dbReference type="Gene3D" id="3.90.190.10">
    <property type="entry name" value="Protein tyrosine phosphatase superfamily"/>
    <property type="match status" value="1"/>
</dbReference>